<sequence>MPSDIELPVAGKTAKEALQFIPELWQQIAYRINRNDVVSVRLLPESEVERGWEGIIKDIAQWADEKYGMTFDQVSHRIGIPDCQTYELVIRTGSKNTMSAGFTVKEELREEFGEAITNFMMCDFTINAFLKIIEHIMCAVDSKAKVHWFRTIPQPERMFKTSREELRDPPHSVFLIETGDEKYIVDLSRTQYGIPSSEWFVPEEYYKQHWISQEDEHKGAVHWIVTEVERTHMKDQLEQSGISANDEDLICDAIGSVFEKWKAQGGDMEVRGIEQFSKNILDAVEEAKLHIARRYKAKVEEAVQKATKLEVERRRAIDEIIAKLRAARE</sequence>
<evidence type="ECO:0000256" key="1">
    <source>
        <dbReference type="SAM" id="Coils"/>
    </source>
</evidence>
<keyword evidence="3" id="KW-1185">Reference proteome</keyword>
<accession>A0A6A6XKW5</accession>
<keyword evidence="1" id="KW-0175">Coiled coil</keyword>
<dbReference type="EMBL" id="MU001814">
    <property type="protein sequence ID" value="KAF2797121.1"/>
    <property type="molecule type" value="Genomic_DNA"/>
</dbReference>
<reference evidence="2" key="1">
    <citation type="journal article" date="2020" name="Stud. Mycol.">
        <title>101 Dothideomycetes genomes: a test case for predicting lifestyles and emergence of pathogens.</title>
        <authorList>
            <person name="Haridas S."/>
            <person name="Albert R."/>
            <person name="Binder M."/>
            <person name="Bloem J."/>
            <person name="Labutti K."/>
            <person name="Salamov A."/>
            <person name="Andreopoulos B."/>
            <person name="Baker S."/>
            <person name="Barry K."/>
            <person name="Bills G."/>
            <person name="Bluhm B."/>
            <person name="Cannon C."/>
            <person name="Castanera R."/>
            <person name="Culley D."/>
            <person name="Daum C."/>
            <person name="Ezra D."/>
            <person name="Gonzalez J."/>
            <person name="Henrissat B."/>
            <person name="Kuo A."/>
            <person name="Liang C."/>
            <person name="Lipzen A."/>
            <person name="Lutzoni F."/>
            <person name="Magnuson J."/>
            <person name="Mondo S."/>
            <person name="Nolan M."/>
            <person name="Ohm R."/>
            <person name="Pangilinan J."/>
            <person name="Park H.-J."/>
            <person name="Ramirez L."/>
            <person name="Alfaro M."/>
            <person name="Sun H."/>
            <person name="Tritt A."/>
            <person name="Yoshinaga Y."/>
            <person name="Zwiers L.-H."/>
            <person name="Turgeon B."/>
            <person name="Goodwin S."/>
            <person name="Spatafora J."/>
            <person name="Crous P."/>
            <person name="Grigoriev I."/>
        </authorList>
    </citation>
    <scope>NUCLEOTIDE SEQUENCE</scope>
    <source>
        <strain evidence="2">CBS 109.77</strain>
    </source>
</reference>
<gene>
    <name evidence="2" type="ORF">K505DRAFT_334587</name>
</gene>
<evidence type="ECO:0000313" key="2">
    <source>
        <dbReference type="EMBL" id="KAF2797121.1"/>
    </source>
</evidence>
<name>A0A6A6XKW5_9PLEO</name>
<proteinExistence type="predicted"/>
<dbReference type="OrthoDB" id="3800592at2759"/>
<organism evidence="2 3">
    <name type="scientific">Melanomma pulvis-pyrius CBS 109.77</name>
    <dbReference type="NCBI Taxonomy" id="1314802"/>
    <lineage>
        <taxon>Eukaryota</taxon>
        <taxon>Fungi</taxon>
        <taxon>Dikarya</taxon>
        <taxon>Ascomycota</taxon>
        <taxon>Pezizomycotina</taxon>
        <taxon>Dothideomycetes</taxon>
        <taxon>Pleosporomycetidae</taxon>
        <taxon>Pleosporales</taxon>
        <taxon>Melanommataceae</taxon>
        <taxon>Melanomma</taxon>
    </lineage>
</organism>
<dbReference type="AlphaFoldDB" id="A0A6A6XKW5"/>
<dbReference type="Proteomes" id="UP000799757">
    <property type="component" value="Unassembled WGS sequence"/>
</dbReference>
<feature type="coiled-coil region" evidence="1">
    <location>
        <begin position="292"/>
        <end position="319"/>
    </location>
</feature>
<evidence type="ECO:0000313" key="3">
    <source>
        <dbReference type="Proteomes" id="UP000799757"/>
    </source>
</evidence>
<protein>
    <submittedName>
        <fullName evidence="2">Uncharacterized protein</fullName>
    </submittedName>
</protein>